<organism evidence="8 9">
    <name type="scientific">Shewanella pealeana (strain ATCC 700345 / ANG-SQ1)</name>
    <dbReference type="NCBI Taxonomy" id="398579"/>
    <lineage>
        <taxon>Bacteria</taxon>
        <taxon>Pseudomonadati</taxon>
        <taxon>Pseudomonadota</taxon>
        <taxon>Gammaproteobacteria</taxon>
        <taxon>Alteromonadales</taxon>
        <taxon>Shewanellaceae</taxon>
        <taxon>Shewanella</taxon>
    </lineage>
</organism>
<dbReference type="InterPro" id="IPR009100">
    <property type="entry name" value="AcylCoA_DH/oxidase_NM_dom_sf"/>
</dbReference>
<dbReference type="Pfam" id="PF00441">
    <property type="entry name" value="Acyl-CoA_dh_1"/>
    <property type="match status" value="1"/>
</dbReference>
<evidence type="ECO:0000313" key="9">
    <source>
        <dbReference type="Proteomes" id="UP000002608"/>
    </source>
</evidence>
<name>A8H4J3_SHEPA</name>
<sequence length="358" mass="39288">MDFTFTEDELAFREAISRFLMTEAAPEALREIWETDTGRSPELRNKIAEQGLTALSIPEEDGGLGLGDVAWSLMTQELGYYGIPDSLADTAYLAAGVLTARPQTDNLERNQQIKQWLTAIGEGSIRVAVGHPVNPLVADAAVADLLILLDGDDVHAVTRKDIDVVLRPSIDSSRRLAKVSWQPSRDSLLASGEVGKAIQQQILNRGALSAAGQLLGLAQRMLDLSIDYVAQRKQFGRVIGSFQAVKHHLADVASKIEMAKPVLYRAAKEFDDESVDSSVYISQAKIFCAEAAHLAAKNGIQVHGAMGYTWEVDLQMFMKRTWVLESTWGDVSFHKARVNEFVFDANNKIGPGQTFGRT</sequence>
<keyword evidence="4" id="KW-0274">FAD</keyword>
<evidence type="ECO:0000256" key="3">
    <source>
        <dbReference type="ARBA" id="ARBA00022630"/>
    </source>
</evidence>
<evidence type="ECO:0000313" key="8">
    <source>
        <dbReference type="EMBL" id="ABV87480.1"/>
    </source>
</evidence>
<evidence type="ECO:0000256" key="4">
    <source>
        <dbReference type="ARBA" id="ARBA00022827"/>
    </source>
</evidence>
<reference evidence="8 9" key="1">
    <citation type="submission" date="2007-10" db="EMBL/GenBank/DDBJ databases">
        <title>Complete sequence of Shewanella pealeana ATCC 700345.</title>
        <authorList>
            <consortium name="US DOE Joint Genome Institute"/>
            <person name="Copeland A."/>
            <person name="Lucas S."/>
            <person name="Lapidus A."/>
            <person name="Barry K."/>
            <person name="Glavina del Rio T."/>
            <person name="Dalin E."/>
            <person name="Tice H."/>
            <person name="Pitluck S."/>
            <person name="Chertkov O."/>
            <person name="Brettin T."/>
            <person name="Bruce D."/>
            <person name="Detter J.C."/>
            <person name="Han C."/>
            <person name="Schmutz J."/>
            <person name="Larimer F."/>
            <person name="Land M."/>
            <person name="Hauser L."/>
            <person name="Kyrpides N."/>
            <person name="Kim E."/>
            <person name="Zhao J.-S.Z."/>
            <person name="Manno D."/>
            <person name="Hawari J."/>
            <person name="Richardson P."/>
        </authorList>
    </citation>
    <scope>NUCLEOTIDE SEQUENCE [LARGE SCALE GENOMIC DNA]</scope>
    <source>
        <strain evidence="9">ATCC 700345 / ANG-SQ1</strain>
    </source>
</reference>
<accession>A8H4J3</accession>
<dbReference type="SUPFAM" id="SSF47203">
    <property type="entry name" value="Acyl-CoA dehydrogenase C-terminal domain-like"/>
    <property type="match status" value="1"/>
</dbReference>
<dbReference type="KEGG" id="spl:Spea_2160"/>
<dbReference type="Pfam" id="PF02771">
    <property type="entry name" value="Acyl-CoA_dh_N"/>
    <property type="match status" value="1"/>
</dbReference>
<evidence type="ECO:0000256" key="2">
    <source>
        <dbReference type="ARBA" id="ARBA00009347"/>
    </source>
</evidence>
<gene>
    <name evidence="8" type="ordered locus">Spea_2160</name>
</gene>
<dbReference type="InterPro" id="IPR037069">
    <property type="entry name" value="AcylCoA_DH/ox_N_sf"/>
</dbReference>
<dbReference type="CDD" id="cd00567">
    <property type="entry name" value="ACAD"/>
    <property type="match status" value="1"/>
</dbReference>
<dbReference type="PANTHER" id="PTHR43884:SF20">
    <property type="entry name" value="ACYL-COA DEHYDROGENASE FADE28"/>
    <property type="match status" value="1"/>
</dbReference>
<evidence type="ECO:0000256" key="1">
    <source>
        <dbReference type="ARBA" id="ARBA00001974"/>
    </source>
</evidence>
<dbReference type="GO" id="GO:0003995">
    <property type="term" value="F:acyl-CoA dehydrogenase activity"/>
    <property type="evidence" value="ECO:0007669"/>
    <property type="project" value="TreeGrafter"/>
</dbReference>
<dbReference type="InterPro" id="IPR036250">
    <property type="entry name" value="AcylCo_DH-like_C"/>
</dbReference>
<evidence type="ECO:0000259" key="7">
    <source>
        <dbReference type="Pfam" id="PF02771"/>
    </source>
</evidence>
<dbReference type="RefSeq" id="WP_012155396.1">
    <property type="nucleotide sequence ID" value="NC_009901.1"/>
</dbReference>
<dbReference type="PANTHER" id="PTHR43884">
    <property type="entry name" value="ACYL-COA DEHYDROGENASE"/>
    <property type="match status" value="1"/>
</dbReference>
<dbReference type="Proteomes" id="UP000002608">
    <property type="component" value="Chromosome"/>
</dbReference>
<feature type="domain" description="Acyl-CoA dehydrogenase/oxidase C-terminal" evidence="6">
    <location>
        <begin position="197"/>
        <end position="326"/>
    </location>
</feature>
<evidence type="ECO:0000256" key="5">
    <source>
        <dbReference type="ARBA" id="ARBA00023002"/>
    </source>
</evidence>
<comment type="similarity">
    <text evidence="2">Belongs to the acyl-CoA dehydrogenase family.</text>
</comment>
<dbReference type="SUPFAM" id="SSF56645">
    <property type="entry name" value="Acyl-CoA dehydrogenase NM domain-like"/>
    <property type="match status" value="1"/>
</dbReference>
<dbReference type="OrthoDB" id="9769473at2"/>
<comment type="cofactor">
    <cofactor evidence="1">
        <name>FAD</name>
        <dbReference type="ChEBI" id="CHEBI:57692"/>
    </cofactor>
</comment>
<protein>
    <submittedName>
        <fullName evidence="8">Acyl-CoA dehydrogenase domain protein</fullName>
    </submittedName>
</protein>
<dbReference type="InterPro" id="IPR013786">
    <property type="entry name" value="AcylCoA_DH/ox_N"/>
</dbReference>
<dbReference type="Gene3D" id="1.20.140.10">
    <property type="entry name" value="Butyryl-CoA Dehydrogenase, subunit A, domain 3"/>
    <property type="match status" value="1"/>
</dbReference>
<dbReference type="HOGENOM" id="CLU_018204_5_1_6"/>
<dbReference type="Gene3D" id="1.10.540.10">
    <property type="entry name" value="Acyl-CoA dehydrogenase/oxidase, N-terminal domain"/>
    <property type="match status" value="1"/>
</dbReference>
<keyword evidence="9" id="KW-1185">Reference proteome</keyword>
<dbReference type="AlphaFoldDB" id="A8H4J3"/>
<keyword evidence="3" id="KW-0285">Flavoprotein</keyword>
<dbReference type="STRING" id="398579.Spea_2160"/>
<feature type="domain" description="Acyl-CoA dehydrogenase/oxidase N-terminal" evidence="7">
    <location>
        <begin position="6"/>
        <end position="85"/>
    </location>
</feature>
<dbReference type="InterPro" id="IPR009075">
    <property type="entry name" value="AcylCo_DH/oxidase_C"/>
</dbReference>
<dbReference type="GO" id="GO:0050660">
    <property type="term" value="F:flavin adenine dinucleotide binding"/>
    <property type="evidence" value="ECO:0007669"/>
    <property type="project" value="InterPro"/>
</dbReference>
<dbReference type="EMBL" id="CP000851">
    <property type="protein sequence ID" value="ABV87480.1"/>
    <property type="molecule type" value="Genomic_DNA"/>
</dbReference>
<keyword evidence="5" id="KW-0560">Oxidoreductase</keyword>
<dbReference type="eggNOG" id="COG1960">
    <property type="taxonomic scope" value="Bacteria"/>
</dbReference>
<proteinExistence type="inferred from homology"/>
<evidence type="ECO:0000259" key="6">
    <source>
        <dbReference type="Pfam" id="PF00441"/>
    </source>
</evidence>